<evidence type="ECO:0000313" key="1">
    <source>
        <dbReference type="EMBL" id="GII52796.1"/>
    </source>
</evidence>
<dbReference type="AlphaFoldDB" id="A0A8J3UXQ5"/>
<dbReference type="EMBL" id="BOOR01000007">
    <property type="protein sequence ID" value="GII52796.1"/>
    <property type="molecule type" value="Genomic_DNA"/>
</dbReference>
<sequence>MPETHPDDECRSKTEDWVSFAQVENISILGQDPKGIQFAPEVRKRLILHHDRIPPDGRAFGLGIRPASRGHTTRPRALTCHSIAWACRSN</sequence>
<organism evidence="1 2">
    <name type="scientific">Planotetraspora thailandica</name>
    <dbReference type="NCBI Taxonomy" id="487172"/>
    <lineage>
        <taxon>Bacteria</taxon>
        <taxon>Bacillati</taxon>
        <taxon>Actinomycetota</taxon>
        <taxon>Actinomycetes</taxon>
        <taxon>Streptosporangiales</taxon>
        <taxon>Streptosporangiaceae</taxon>
        <taxon>Planotetraspora</taxon>
    </lineage>
</organism>
<comment type="caution">
    <text evidence="1">The sequence shown here is derived from an EMBL/GenBank/DDBJ whole genome shotgun (WGS) entry which is preliminary data.</text>
</comment>
<accession>A0A8J3UXQ5</accession>
<name>A0A8J3UXQ5_9ACTN</name>
<evidence type="ECO:0000313" key="2">
    <source>
        <dbReference type="Proteomes" id="UP000605992"/>
    </source>
</evidence>
<keyword evidence="2" id="KW-1185">Reference proteome</keyword>
<protein>
    <submittedName>
        <fullName evidence="1">Uncharacterized protein</fullName>
    </submittedName>
</protein>
<dbReference type="Proteomes" id="UP000605992">
    <property type="component" value="Unassembled WGS sequence"/>
</dbReference>
<reference evidence="1" key="1">
    <citation type="submission" date="2021-01" db="EMBL/GenBank/DDBJ databases">
        <title>Whole genome shotgun sequence of Planotetraspora thailandica NBRC 104271.</title>
        <authorList>
            <person name="Komaki H."/>
            <person name="Tamura T."/>
        </authorList>
    </citation>
    <scope>NUCLEOTIDE SEQUENCE</scope>
    <source>
        <strain evidence="1">NBRC 104271</strain>
    </source>
</reference>
<proteinExistence type="predicted"/>
<gene>
    <name evidence="1" type="ORF">Pth03_11850</name>
</gene>